<evidence type="ECO:0000256" key="4">
    <source>
        <dbReference type="ARBA" id="ARBA00022691"/>
    </source>
</evidence>
<dbReference type="EMBL" id="PYLP01000012">
    <property type="protein sequence ID" value="PST39680.1"/>
    <property type="molecule type" value="Genomic_DNA"/>
</dbReference>
<dbReference type="PROSITE" id="PS01087">
    <property type="entry name" value="RADICAL_ACTIVATING"/>
    <property type="match status" value="1"/>
</dbReference>
<evidence type="ECO:0000256" key="1">
    <source>
        <dbReference type="ARBA" id="ARBA00001966"/>
    </source>
</evidence>
<gene>
    <name evidence="12" type="ORF">C7U55_09335</name>
</gene>
<organism evidence="12 13">
    <name type="scientific">Faecalibacillus faecis</name>
    <dbReference type="NCBI Taxonomy" id="1982628"/>
    <lineage>
        <taxon>Bacteria</taxon>
        <taxon>Bacillati</taxon>
        <taxon>Bacillota</taxon>
        <taxon>Erysipelotrichia</taxon>
        <taxon>Erysipelotrichales</taxon>
        <taxon>Coprobacillaceae</taxon>
        <taxon>Faecalibacillus</taxon>
    </lineage>
</organism>
<evidence type="ECO:0000256" key="7">
    <source>
        <dbReference type="ARBA" id="ARBA00023004"/>
    </source>
</evidence>
<dbReference type="Pfam" id="PF13353">
    <property type="entry name" value="Fer4_12"/>
    <property type="match status" value="1"/>
</dbReference>
<evidence type="ECO:0000259" key="10">
    <source>
        <dbReference type="PROSITE" id="PS51379"/>
    </source>
</evidence>
<proteinExistence type="inferred from homology"/>
<dbReference type="Gene3D" id="3.20.20.70">
    <property type="entry name" value="Aldolase class I"/>
    <property type="match status" value="1"/>
</dbReference>
<dbReference type="PROSITE" id="PS00198">
    <property type="entry name" value="4FE4S_FER_1"/>
    <property type="match status" value="1"/>
</dbReference>
<evidence type="ECO:0000256" key="2">
    <source>
        <dbReference type="ARBA" id="ARBA00009777"/>
    </source>
</evidence>
<evidence type="ECO:0000256" key="9">
    <source>
        <dbReference type="ARBA" id="ARBA00047365"/>
    </source>
</evidence>
<keyword evidence="8" id="KW-0411">Iron-sulfur</keyword>
<dbReference type="PANTHER" id="PTHR30352">
    <property type="entry name" value="PYRUVATE FORMATE-LYASE-ACTIVATING ENZYME"/>
    <property type="match status" value="1"/>
</dbReference>
<keyword evidence="7" id="KW-0408">Iron</keyword>
<dbReference type="InterPro" id="IPR058240">
    <property type="entry name" value="rSAM_sf"/>
</dbReference>
<dbReference type="Pfam" id="PF04055">
    <property type="entry name" value="Radical_SAM"/>
    <property type="match status" value="1"/>
</dbReference>
<dbReference type="PANTHER" id="PTHR30352:SF4">
    <property type="entry name" value="PYRUVATE FORMATE-LYASE 2-ACTIVATING ENZYME"/>
    <property type="match status" value="1"/>
</dbReference>
<comment type="similarity">
    <text evidence="2">Belongs to the organic radical-activating enzymes family.</text>
</comment>
<dbReference type="PROSITE" id="PS51379">
    <property type="entry name" value="4FE4S_FER_2"/>
    <property type="match status" value="2"/>
</dbReference>
<keyword evidence="13" id="KW-1185">Reference proteome</keyword>
<evidence type="ECO:0000256" key="5">
    <source>
        <dbReference type="ARBA" id="ARBA00022723"/>
    </source>
</evidence>
<feature type="domain" description="4Fe-4S ferredoxin-type" evidence="10">
    <location>
        <begin position="46"/>
        <end position="74"/>
    </location>
</feature>
<keyword evidence="5" id="KW-0479">Metal-binding</keyword>
<dbReference type="SFLD" id="SFLDS00029">
    <property type="entry name" value="Radical_SAM"/>
    <property type="match status" value="1"/>
</dbReference>
<name>A0A2T3FWP1_9FIRM</name>
<dbReference type="GO" id="GO:0046872">
    <property type="term" value="F:metal ion binding"/>
    <property type="evidence" value="ECO:0007669"/>
    <property type="project" value="UniProtKB-KW"/>
</dbReference>
<evidence type="ECO:0000313" key="13">
    <source>
        <dbReference type="Proteomes" id="UP000241201"/>
    </source>
</evidence>
<dbReference type="Pfam" id="PF14697">
    <property type="entry name" value="Fer4_21"/>
    <property type="match status" value="1"/>
</dbReference>
<dbReference type="PROSITE" id="PS51918">
    <property type="entry name" value="RADICAL_SAM"/>
    <property type="match status" value="1"/>
</dbReference>
<dbReference type="GO" id="GO:0051539">
    <property type="term" value="F:4 iron, 4 sulfur cluster binding"/>
    <property type="evidence" value="ECO:0007669"/>
    <property type="project" value="UniProtKB-KW"/>
</dbReference>
<evidence type="ECO:0000256" key="3">
    <source>
        <dbReference type="ARBA" id="ARBA00022485"/>
    </source>
</evidence>
<dbReference type="SFLD" id="SFLDG01118">
    <property type="entry name" value="activating_enzymes__group_2"/>
    <property type="match status" value="1"/>
</dbReference>
<dbReference type="InterPro" id="IPR017900">
    <property type="entry name" value="4Fe4S_Fe_S_CS"/>
</dbReference>
<dbReference type="InterPro" id="IPR034457">
    <property type="entry name" value="Organic_radical-activating"/>
</dbReference>
<dbReference type="AlphaFoldDB" id="A0A2T3FWP1"/>
<comment type="caution">
    <text evidence="12">The sequence shown here is derived from an EMBL/GenBank/DDBJ whole genome shotgun (WGS) entry which is preliminary data.</text>
</comment>
<evidence type="ECO:0000313" key="12">
    <source>
        <dbReference type="EMBL" id="PST39680.1"/>
    </source>
</evidence>
<dbReference type="SUPFAM" id="SSF102114">
    <property type="entry name" value="Radical SAM enzymes"/>
    <property type="match status" value="1"/>
</dbReference>
<sequence>MEKGLIFNIQKFSIHDGPGIRTTVFFKGCPLKCKWCSNPESQLHKLQILYDFEKCVHCKKCLLDCPKQAIQEKDNHMIFNHEKCIGCLQCVNNCPAKALSHEGDYKEIQEIVDICMQDIDFYEESNGGVTISGGEGMAQPEFLEKLVLALKEKNLHVAIETTGYIQKEIFQKLAPLFDLLLFDVKHYDRLQHFGGTGVYNDLIVENLQWAIQHQLNVLPRIPVIPDFNDSLEDAKGISELLKASNIQKVQLLPFHQFGEKKYSLLNKEYNLKTYQAYHEEDLKDYQQIFLDKGIDCFF</sequence>
<dbReference type="InterPro" id="IPR001989">
    <property type="entry name" value="Radical_activat_CS"/>
</dbReference>
<dbReference type="GO" id="GO:0016491">
    <property type="term" value="F:oxidoreductase activity"/>
    <property type="evidence" value="ECO:0007669"/>
    <property type="project" value="UniProtKB-KW"/>
</dbReference>
<keyword evidence="6" id="KW-0560">Oxidoreductase</keyword>
<keyword evidence="4" id="KW-0949">S-adenosyl-L-methionine</keyword>
<evidence type="ECO:0000259" key="11">
    <source>
        <dbReference type="PROSITE" id="PS51918"/>
    </source>
</evidence>
<dbReference type="RefSeq" id="WP_106988344.1">
    <property type="nucleotide sequence ID" value="NZ_JAJCFI010000052.1"/>
</dbReference>
<accession>A0A2T3FWP1</accession>
<dbReference type="Proteomes" id="UP000241201">
    <property type="component" value="Unassembled WGS sequence"/>
</dbReference>
<dbReference type="InterPro" id="IPR017896">
    <property type="entry name" value="4Fe4S_Fe-S-bd"/>
</dbReference>
<dbReference type="CDD" id="cd01335">
    <property type="entry name" value="Radical_SAM"/>
    <property type="match status" value="1"/>
</dbReference>
<dbReference type="SFLD" id="SFLDG01066">
    <property type="entry name" value="organic_radical-activating_enz"/>
    <property type="match status" value="1"/>
</dbReference>
<dbReference type="SUPFAM" id="SSF54862">
    <property type="entry name" value="4Fe-4S ferredoxins"/>
    <property type="match status" value="1"/>
</dbReference>
<keyword evidence="3" id="KW-0004">4Fe-4S</keyword>
<protein>
    <submittedName>
        <fullName evidence="12">Glycyl-radical enzyme activating protein</fullName>
    </submittedName>
</protein>
<feature type="domain" description="Radical SAM core" evidence="11">
    <location>
        <begin position="15"/>
        <end position="295"/>
    </location>
</feature>
<dbReference type="InterPro" id="IPR007197">
    <property type="entry name" value="rSAM"/>
</dbReference>
<dbReference type="GeneID" id="77471293"/>
<evidence type="ECO:0000256" key="6">
    <source>
        <dbReference type="ARBA" id="ARBA00023002"/>
    </source>
</evidence>
<dbReference type="NCBIfam" id="TIGR02494">
    <property type="entry name" value="PFLE_PFLC"/>
    <property type="match status" value="1"/>
</dbReference>
<evidence type="ECO:0000256" key="8">
    <source>
        <dbReference type="ARBA" id="ARBA00023014"/>
    </source>
</evidence>
<comment type="cofactor">
    <cofactor evidence="1">
        <name>[4Fe-4S] cluster</name>
        <dbReference type="ChEBI" id="CHEBI:49883"/>
    </cofactor>
</comment>
<dbReference type="InterPro" id="IPR012839">
    <property type="entry name" value="Organic_radical_activase"/>
</dbReference>
<dbReference type="InterPro" id="IPR040074">
    <property type="entry name" value="BssD/PflA/YjjW"/>
</dbReference>
<feature type="domain" description="4Fe-4S ferredoxin-type" evidence="10">
    <location>
        <begin position="75"/>
        <end position="104"/>
    </location>
</feature>
<dbReference type="PIRSF" id="PIRSF000371">
    <property type="entry name" value="PFL_act_enz"/>
    <property type="match status" value="1"/>
</dbReference>
<dbReference type="Gene3D" id="3.30.70.20">
    <property type="match status" value="1"/>
</dbReference>
<reference evidence="13" key="1">
    <citation type="submission" date="2018-03" db="EMBL/GenBank/DDBJ databases">
        <title>Lachnoclostridium SNUG30370 gen.nov., sp.nov., isolated from human faeces.</title>
        <authorList>
            <person name="Seo B."/>
            <person name="Jeon K."/>
            <person name="Ko G."/>
        </authorList>
    </citation>
    <scope>NUCLEOTIDE SEQUENCE [LARGE SCALE GENOMIC DNA]</scope>
    <source>
        <strain evidence="13">SNUG30370</strain>
    </source>
</reference>
<dbReference type="InterPro" id="IPR013785">
    <property type="entry name" value="Aldolase_TIM"/>
</dbReference>
<comment type="catalytic activity">
    <reaction evidence="9">
        <text>glycyl-[protein] + reduced [flavodoxin] + S-adenosyl-L-methionine = glycin-2-yl radical-[protein] + semiquinone [flavodoxin] + 5'-deoxyadenosine + L-methionine + H(+)</text>
        <dbReference type="Rhea" id="RHEA:61976"/>
        <dbReference type="Rhea" id="RHEA-COMP:10622"/>
        <dbReference type="Rhea" id="RHEA-COMP:14480"/>
        <dbReference type="Rhea" id="RHEA-COMP:15993"/>
        <dbReference type="Rhea" id="RHEA-COMP:15994"/>
        <dbReference type="ChEBI" id="CHEBI:15378"/>
        <dbReference type="ChEBI" id="CHEBI:17319"/>
        <dbReference type="ChEBI" id="CHEBI:29947"/>
        <dbReference type="ChEBI" id="CHEBI:32722"/>
        <dbReference type="ChEBI" id="CHEBI:57618"/>
        <dbReference type="ChEBI" id="CHEBI:57844"/>
        <dbReference type="ChEBI" id="CHEBI:59789"/>
        <dbReference type="ChEBI" id="CHEBI:140311"/>
    </reaction>
</comment>